<proteinExistence type="predicted"/>
<dbReference type="GO" id="GO:0006351">
    <property type="term" value="P:DNA-templated transcription"/>
    <property type="evidence" value="ECO:0007669"/>
    <property type="project" value="InterPro"/>
</dbReference>
<feature type="domain" description="Zn(2)-C6 fungal-type" evidence="5">
    <location>
        <begin position="68"/>
        <end position="97"/>
    </location>
</feature>
<evidence type="ECO:0000256" key="2">
    <source>
        <dbReference type="ARBA" id="ARBA00023242"/>
    </source>
</evidence>
<dbReference type="HOGENOM" id="CLU_325740_0_0_1"/>
<dbReference type="InterPro" id="IPR050987">
    <property type="entry name" value="AtrR-like"/>
</dbReference>
<organism evidence="6 7">
    <name type="scientific">Pestalotiopsis fici (strain W106-1 / CGMCC3.15140)</name>
    <dbReference type="NCBI Taxonomy" id="1229662"/>
    <lineage>
        <taxon>Eukaryota</taxon>
        <taxon>Fungi</taxon>
        <taxon>Dikarya</taxon>
        <taxon>Ascomycota</taxon>
        <taxon>Pezizomycotina</taxon>
        <taxon>Sordariomycetes</taxon>
        <taxon>Xylariomycetidae</taxon>
        <taxon>Amphisphaeriales</taxon>
        <taxon>Sporocadaceae</taxon>
        <taxon>Pestalotiopsis</taxon>
    </lineage>
</organism>
<dbReference type="PROSITE" id="PS00463">
    <property type="entry name" value="ZN2_CY6_FUNGAL_1"/>
    <property type="match status" value="1"/>
</dbReference>
<evidence type="ECO:0000256" key="4">
    <source>
        <dbReference type="SAM" id="MobiDB-lite"/>
    </source>
</evidence>
<feature type="coiled-coil region" evidence="3">
    <location>
        <begin position="109"/>
        <end position="143"/>
    </location>
</feature>
<dbReference type="InterPro" id="IPR007219">
    <property type="entry name" value="XnlR_reg_dom"/>
</dbReference>
<dbReference type="Pfam" id="PF00172">
    <property type="entry name" value="Zn_clus"/>
    <property type="match status" value="1"/>
</dbReference>
<protein>
    <recommendedName>
        <fullName evidence="5">Zn(2)-C6 fungal-type domain-containing protein</fullName>
    </recommendedName>
</protein>
<feature type="compositionally biased region" description="Polar residues" evidence="4">
    <location>
        <begin position="806"/>
        <end position="826"/>
    </location>
</feature>
<dbReference type="AlphaFoldDB" id="W3XDG9"/>
<dbReference type="InterPro" id="IPR036864">
    <property type="entry name" value="Zn2-C6_fun-type_DNA-bd_sf"/>
</dbReference>
<keyword evidence="1" id="KW-0479">Metal-binding</keyword>
<dbReference type="CDD" id="cd12148">
    <property type="entry name" value="fungal_TF_MHR"/>
    <property type="match status" value="1"/>
</dbReference>
<evidence type="ECO:0000256" key="3">
    <source>
        <dbReference type="SAM" id="Coils"/>
    </source>
</evidence>
<dbReference type="InterPro" id="IPR001138">
    <property type="entry name" value="Zn2Cys6_DnaBD"/>
</dbReference>
<dbReference type="PANTHER" id="PTHR46910">
    <property type="entry name" value="TRANSCRIPTION FACTOR PDR1"/>
    <property type="match status" value="1"/>
</dbReference>
<dbReference type="OMA" id="HIIMGRI"/>
<dbReference type="STRING" id="1229662.W3XDG9"/>
<dbReference type="GO" id="GO:0000981">
    <property type="term" value="F:DNA-binding transcription factor activity, RNA polymerase II-specific"/>
    <property type="evidence" value="ECO:0007669"/>
    <property type="project" value="InterPro"/>
</dbReference>
<reference evidence="7" key="1">
    <citation type="journal article" date="2015" name="BMC Genomics">
        <title>Genomic and transcriptomic analysis of the endophytic fungus Pestalotiopsis fici reveals its lifestyle and high potential for synthesis of natural products.</title>
        <authorList>
            <person name="Wang X."/>
            <person name="Zhang X."/>
            <person name="Liu L."/>
            <person name="Xiang M."/>
            <person name="Wang W."/>
            <person name="Sun X."/>
            <person name="Che Y."/>
            <person name="Guo L."/>
            <person name="Liu G."/>
            <person name="Guo L."/>
            <person name="Wang C."/>
            <person name="Yin W.B."/>
            <person name="Stadler M."/>
            <person name="Zhang X."/>
            <person name="Liu X."/>
        </authorList>
    </citation>
    <scope>NUCLEOTIDE SEQUENCE [LARGE SCALE GENOMIC DNA]</scope>
    <source>
        <strain evidence="7">W106-1 / CGMCC3.15140</strain>
    </source>
</reference>
<feature type="region of interest" description="Disordered" evidence="4">
    <location>
        <begin position="762"/>
        <end position="826"/>
    </location>
</feature>
<dbReference type="RefSeq" id="XP_007828897.1">
    <property type="nucleotide sequence ID" value="XM_007830706.1"/>
</dbReference>
<evidence type="ECO:0000313" key="6">
    <source>
        <dbReference type="EMBL" id="ETS84100.1"/>
    </source>
</evidence>
<dbReference type="GO" id="GO:0008270">
    <property type="term" value="F:zinc ion binding"/>
    <property type="evidence" value="ECO:0007669"/>
    <property type="project" value="InterPro"/>
</dbReference>
<dbReference type="KEGG" id="pfy:PFICI_02125"/>
<dbReference type="SMART" id="SM00066">
    <property type="entry name" value="GAL4"/>
    <property type="match status" value="1"/>
</dbReference>
<feature type="compositionally biased region" description="Polar residues" evidence="4">
    <location>
        <begin position="20"/>
        <end position="31"/>
    </location>
</feature>
<feature type="region of interest" description="Disordered" evidence="4">
    <location>
        <begin position="1"/>
        <end position="31"/>
    </location>
</feature>
<dbReference type="OrthoDB" id="424974at2759"/>
<dbReference type="SUPFAM" id="SSF57701">
    <property type="entry name" value="Zn2/Cys6 DNA-binding domain"/>
    <property type="match status" value="1"/>
</dbReference>
<accession>W3XDG9</accession>
<keyword evidence="7" id="KW-1185">Reference proteome</keyword>
<name>W3XDG9_PESFW</name>
<keyword evidence="2" id="KW-0539">Nucleus</keyword>
<evidence type="ECO:0000313" key="7">
    <source>
        <dbReference type="Proteomes" id="UP000030651"/>
    </source>
</evidence>
<dbReference type="PROSITE" id="PS50048">
    <property type="entry name" value="ZN2_CY6_FUNGAL_2"/>
    <property type="match status" value="1"/>
</dbReference>
<evidence type="ECO:0000259" key="5">
    <source>
        <dbReference type="PROSITE" id="PS50048"/>
    </source>
</evidence>
<dbReference type="GeneID" id="19267138"/>
<dbReference type="GO" id="GO:0003677">
    <property type="term" value="F:DNA binding"/>
    <property type="evidence" value="ECO:0007669"/>
    <property type="project" value="InterPro"/>
</dbReference>
<dbReference type="EMBL" id="KI912110">
    <property type="protein sequence ID" value="ETS84100.1"/>
    <property type="molecule type" value="Genomic_DNA"/>
</dbReference>
<sequence length="885" mass="97828">MAATIARGGITTPLDDQADHQQASVDPSHCQQDRTSMQYVALLPRTSVSQSQQRNAPSANMRQRVRRACLECRTKKVKCDGAETCSRCATYQIQCEYVEFNAPAFRNTNATDTSKMERLESRVAQMEQMFGQYLDQLQRIEDKLGTAPARRDTILGLQEITSPEGTSGGQGQTALIEEACPPHDTSVAQVSSPISDSRQCLDRPNADAEALDAQRTNEEIHDPEICTQGPLTKDKTPPEPQISLIGHDGSGRRYADGFGELDTDSHGQLRYIGLGSTVSVAVENCIGLRRYITKGLERKGYEAEESFFTSLEATHFDDTAGGLATQSAATFDLPPKDLVDALVCTYVKDLEYLFPIMAEHEIRLIHQRLMNGNTWDPGHAAVFYALLAVSIPLISADNVIFDTAGRHWLSAGPMFYNRAMHHVNMPSSKTAQRRGRRLDMVTALGLLSVYLAETGSQAEAWISIGRAIRIAQDIGLHRSSEKLRLPRDEWDRRSNTWWCLYILERQLCTALGRPLSINDEDCDTDMPSCGDGSRNMDVAGFTSMIHLYRIIGDILKVVNSVRNANSWCNAAINGKREELRVRVRDANDALHIWAKDMVPAHIKTAKSGKSLALKHVALSSFFSAVILLHRAFIRNPHRPSPLAGSWAQLKSAKAATDCIRGSTEFFECVSKTHFMVFHGQYVFVSALVLLSCARWSDDPRFVYQALRDVEDAMQVLQNLEASWKGAKKCQGTVEEYLEFTFQVLRGDRNCHFDDHDFGCPSHDTRKSVPAKRRASGGSGSGSAQKKSCFHGSSQQPEMAHAPAPSGNCTDEIGSQNPPLPGSQQANIPQTVSQEPCFFDNTINNFLGAMDSSMDIPSQLDFPLDIGFSSSGMAFPSPDHGQNSFF</sequence>
<dbReference type="SMART" id="SM00906">
    <property type="entry name" value="Fungal_trans"/>
    <property type="match status" value="1"/>
</dbReference>
<dbReference type="Pfam" id="PF04082">
    <property type="entry name" value="Fungal_trans"/>
    <property type="match status" value="1"/>
</dbReference>
<gene>
    <name evidence="6" type="ORF">PFICI_02125</name>
</gene>
<dbReference type="CDD" id="cd00067">
    <property type="entry name" value="GAL4"/>
    <property type="match status" value="1"/>
</dbReference>
<dbReference type="Proteomes" id="UP000030651">
    <property type="component" value="Unassembled WGS sequence"/>
</dbReference>
<dbReference type="PANTHER" id="PTHR46910:SF1">
    <property type="entry name" value="MISCELLANEOUS ZN(II)2CYS6 TRANSCRIPTION FACTOR (EUROFUNG)-RELATED"/>
    <property type="match status" value="1"/>
</dbReference>
<dbReference type="Gene3D" id="4.10.240.10">
    <property type="entry name" value="Zn(2)-C6 fungal-type DNA-binding domain"/>
    <property type="match status" value="1"/>
</dbReference>
<keyword evidence="3" id="KW-0175">Coiled coil</keyword>
<evidence type="ECO:0000256" key="1">
    <source>
        <dbReference type="ARBA" id="ARBA00022723"/>
    </source>
</evidence>
<dbReference type="eggNOG" id="ENOG502QVZ9">
    <property type="taxonomic scope" value="Eukaryota"/>
</dbReference>
<feature type="region of interest" description="Disordered" evidence="4">
    <location>
        <begin position="225"/>
        <end position="249"/>
    </location>
</feature>
<dbReference type="InParanoid" id="W3XDG9"/>